<evidence type="ECO:0000256" key="1">
    <source>
        <dbReference type="ARBA" id="ARBA00004781"/>
    </source>
</evidence>
<name>A0A316F033_9BURK</name>
<organism evidence="8 9">
    <name type="scientific">Cupriavidus plantarum</name>
    <dbReference type="NCBI Taxonomy" id="942865"/>
    <lineage>
        <taxon>Bacteria</taxon>
        <taxon>Pseudomonadati</taxon>
        <taxon>Pseudomonadota</taxon>
        <taxon>Betaproteobacteria</taxon>
        <taxon>Burkholderiales</taxon>
        <taxon>Burkholderiaceae</taxon>
        <taxon>Cupriavidus</taxon>
    </lineage>
</organism>
<dbReference type="PANTHER" id="PTHR10491:SF4">
    <property type="entry name" value="METHIONINE ADENOSYLTRANSFERASE 2 SUBUNIT BETA"/>
    <property type="match status" value="1"/>
</dbReference>
<comment type="catalytic activity">
    <reaction evidence="5 6">
        <text>dTDP-beta-L-rhamnose + NADP(+) = dTDP-4-dehydro-beta-L-rhamnose + NADPH + H(+)</text>
        <dbReference type="Rhea" id="RHEA:21796"/>
        <dbReference type="ChEBI" id="CHEBI:15378"/>
        <dbReference type="ChEBI" id="CHEBI:57510"/>
        <dbReference type="ChEBI" id="CHEBI:57783"/>
        <dbReference type="ChEBI" id="CHEBI:58349"/>
        <dbReference type="ChEBI" id="CHEBI:62830"/>
        <dbReference type="EC" id="1.1.1.133"/>
    </reaction>
</comment>
<evidence type="ECO:0000256" key="6">
    <source>
        <dbReference type="RuleBase" id="RU364082"/>
    </source>
</evidence>
<evidence type="ECO:0000259" key="7">
    <source>
        <dbReference type="Pfam" id="PF04321"/>
    </source>
</evidence>
<accession>A0A316F033</accession>
<evidence type="ECO:0000256" key="3">
    <source>
        <dbReference type="ARBA" id="ARBA00012929"/>
    </source>
</evidence>
<comment type="caution">
    <text evidence="8">The sequence shown here is derived from an EMBL/GenBank/DDBJ whole genome shotgun (WGS) entry which is preliminary data.</text>
</comment>
<evidence type="ECO:0000313" key="9">
    <source>
        <dbReference type="Proteomes" id="UP000245754"/>
    </source>
</evidence>
<dbReference type="GeneID" id="98339238"/>
<comment type="cofactor">
    <cofactor evidence="6">
        <name>Mg(2+)</name>
        <dbReference type="ChEBI" id="CHEBI:18420"/>
    </cofactor>
    <text evidence="6">Binds 1 Mg(2+) ion per monomer.</text>
</comment>
<dbReference type="Pfam" id="PF04321">
    <property type="entry name" value="RmlD_sub_bind"/>
    <property type="match status" value="1"/>
</dbReference>
<dbReference type="UniPathway" id="UPA00124"/>
<protein>
    <recommendedName>
        <fullName evidence="4 6">dTDP-4-dehydrorhamnose reductase</fullName>
        <ecNumber evidence="3 6">1.1.1.133</ecNumber>
    </recommendedName>
</protein>
<dbReference type="GO" id="GO:0019305">
    <property type="term" value="P:dTDP-rhamnose biosynthetic process"/>
    <property type="evidence" value="ECO:0007669"/>
    <property type="project" value="UniProtKB-UniPathway"/>
</dbReference>
<dbReference type="GO" id="GO:0008831">
    <property type="term" value="F:dTDP-4-dehydrorhamnose reductase activity"/>
    <property type="evidence" value="ECO:0007669"/>
    <property type="project" value="UniProtKB-EC"/>
</dbReference>
<dbReference type="CDD" id="cd05254">
    <property type="entry name" value="dTDP_HR_like_SDR_e"/>
    <property type="match status" value="1"/>
</dbReference>
<dbReference type="RefSeq" id="WP_109581926.1">
    <property type="nucleotide sequence ID" value="NZ_CAJPUX010000001.1"/>
</dbReference>
<proteinExistence type="inferred from homology"/>
<evidence type="ECO:0000256" key="5">
    <source>
        <dbReference type="ARBA" id="ARBA00048200"/>
    </source>
</evidence>
<feature type="domain" description="RmlD-like substrate binding" evidence="7">
    <location>
        <begin position="11"/>
        <end position="303"/>
    </location>
</feature>
<dbReference type="NCBIfam" id="TIGR01214">
    <property type="entry name" value="rmlD"/>
    <property type="match status" value="1"/>
</dbReference>
<dbReference type="Gene3D" id="3.90.25.10">
    <property type="entry name" value="UDP-galactose 4-epimerase, domain 1"/>
    <property type="match status" value="1"/>
</dbReference>
<evidence type="ECO:0000256" key="4">
    <source>
        <dbReference type="ARBA" id="ARBA00017099"/>
    </source>
</evidence>
<dbReference type="Gene3D" id="3.40.50.720">
    <property type="entry name" value="NAD(P)-binding Rossmann-like Domain"/>
    <property type="match status" value="1"/>
</dbReference>
<dbReference type="GO" id="GO:0005829">
    <property type="term" value="C:cytosol"/>
    <property type="evidence" value="ECO:0007669"/>
    <property type="project" value="TreeGrafter"/>
</dbReference>
<comment type="pathway">
    <text evidence="1 6">Carbohydrate biosynthesis; dTDP-L-rhamnose biosynthesis.</text>
</comment>
<evidence type="ECO:0000313" key="8">
    <source>
        <dbReference type="EMBL" id="PWK38317.1"/>
    </source>
</evidence>
<dbReference type="InterPro" id="IPR029903">
    <property type="entry name" value="RmlD-like-bd"/>
</dbReference>
<dbReference type="Proteomes" id="UP000245754">
    <property type="component" value="Unassembled WGS sequence"/>
</dbReference>
<dbReference type="SUPFAM" id="SSF51735">
    <property type="entry name" value="NAD(P)-binding Rossmann-fold domains"/>
    <property type="match status" value="1"/>
</dbReference>
<keyword evidence="9" id="KW-1185">Reference proteome</keyword>
<dbReference type="EC" id="1.1.1.133" evidence="3 6"/>
<comment type="function">
    <text evidence="6">Catalyzes the reduction of dTDP-6-deoxy-L-lyxo-4-hexulose to yield dTDP-L-rhamnose.</text>
</comment>
<dbReference type="PANTHER" id="PTHR10491">
    <property type="entry name" value="DTDP-4-DEHYDRORHAMNOSE REDUCTASE"/>
    <property type="match status" value="1"/>
</dbReference>
<sequence length="305" mass="32835">MLRKAQRAPCILVTGSNGQVGFELRRSLASLGEVVAWDRSACDLRDADGLRARIRALHPDVIVNAAAWTDVDGAESAVEEAFAVNGVAPGILAEEARALGGLLVHYSTDYVFDGRGETFYRETDDAAPLSVYGRSKLAGEQAVAAAGASAIVLRTSWVAGLHGRNFARQVLSQGLERAALTVVNDQHGAPTTAALIADVTARIIDRAWLHGDRASFPGGVYHLAAAGETSRHGYATEVLRYAASRGAVLKAGPERVEAVASTRYPQVARRPANSRLDTRKLRETFDIYLPDWRSGVHHLIDQFLK</sequence>
<gene>
    <name evidence="8" type="ORF">C7419_1012212</name>
</gene>
<keyword evidence="6" id="KW-0521">NADP</keyword>
<reference evidence="8 9" key="1">
    <citation type="submission" date="2018-05" db="EMBL/GenBank/DDBJ databases">
        <title>Genomic Encyclopedia of Type Strains, Phase IV (KMG-V): Genome sequencing to study the core and pangenomes of soil and plant-associated prokaryotes.</title>
        <authorList>
            <person name="Whitman W."/>
        </authorList>
    </citation>
    <scope>NUCLEOTIDE SEQUENCE [LARGE SCALE GENOMIC DNA]</scope>
    <source>
        <strain evidence="8 9">SLV-132</strain>
    </source>
</reference>
<evidence type="ECO:0000256" key="2">
    <source>
        <dbReference type="ARBA" id="ARBA00010944"/>
    </source>
</evidence>
<dbReference type="EMBL" id="QGGT01000001">
    <property type="protein sequence ID" value="PWK38317.1"/>
    <property type="molecule type" value="Genomic_DNA"/>
</dbReference>
<dbReference type="InterPro" id="IPR036291">
    <property type="entry name" value="NAD(P)-bd_dom_sf"/>
</dbReference>
<comment type="similarity">
    <text evidence="2 6">Belongs to the dTDP-4-dehydrorhamnose reductase family.</text>
</comment>
<keyword evidence="6" id="KW-0560">Oxidoreductase</keyword>
<dbReference type="InterPro" id="IPR005913">
    <property type="entry name" value="dTDP_dehydrorham_reduct"/>
</dbReference>
<dbReference type="AlphaFoldDB" id="A0A316F033"/>